<evidence type="ECO:0000259" key="2">
    <source>
        <dbReference type="PROSITE" id="PS51352"/>
    </source>
</evidence>
<accession>A0A2R6B6T2</accession>
<organism evidence="3 4">
    <name type="scientific">Candidatus Marsarchaeota G2 archaeon ECH_B_2</name>
    <dbReference type="NCBI Taxonomy" id="1978160"/>
    <lineage>
        <taxon>Archaea</taxon>
        <taxon>Candidatus Marsarchaeota</taxon>
        <taxon>Candidatus Marsarchaeota group 2</taxon>
    </lineage>
</organism>
<dbReference type="Proteomes" id="UP000241284">
    <property type="component" value="Unassembled WGS sequence"/>
</dbReference>
<sequence length="469" mass="50870">MPTKKETKRLARQAKRKKRRTVLASAVAAALALTVIILYAHGFGSTANSDSGARTEYFTGFPLTLLNGTTINTATLRGHPFVLWFVTTWCSSCIESQQLLASEYYPTLHSEGILIVEVENYGDLGESGPTLLQYAQTYGGLNQPGWLIGTAPEWVTQKYNPDEYLDIFYLVNQAGQIIGENEGLGAYLGSIIQDFSAPQLAATSNLTAYVGQPISSSLYFALLSAATPYTAPPSIVYPGAFKPISEPTMSINGKPIIVYIGAEFCPYCAAARWPLIIALLRFGNFSGLEYMLSSSTDVYPNTPTFSFVQATYTSPYIVFQAFEYENRYYQPLQTVPANYSAVWQAVAQQGIPFVDFAGRVALVGAPYDPGVIDLYNWSQIVSQIQANTTVGATLEASANAITYAICSVDGGQPASVCSSQPVMEMRFIFGGDPPQTLSGQTTISPWLISALIPLCKDSDKSQPNKSLEA</sequence>
<keyword evidence="1" id="KW-0812">Transmembrane</keyword>
<dbReference type="InterPro" id="IPR013766">
    <property type="entry name" value="Thioredoxin_domain"/>
</dbReference>
<protein>
    <recommendedName>
        <fullName evidence="2">Thioredoxin domain-containing protein</fullName>
    </recommendedName>
</protein>
<dbReference type="InterPro" id="IPR009272">
    <property type="entry name" value="DUF929"/>
</dbReference>
<evidence type="ECO:0000256" key="1">
    <source>
        <dbReference type="SAM" id="Phobius"/>
    </source>
</evidence>
<proteinExistence type="predicted"/>
<feature type="transmembrane region" description="Helical" evidence="1">
    <location>
        <begin position="21"/>
        <end position="40"/>
    </location>
</feature>
<evidence type="ECO:0000313" key="4">
    <source>
        <dbReference type="Proteomes" id="UP000241284"/>
    </source>
</evidence>
<keyword evidence="1" id="KW-0472">Membrane</keyword>
<feature type="domain" description="Thioredoxin" evidence="2">
    <location>
        <begin position="220"/>
        <end position="386"/>
    </location>
</feature>
<dbReference type="AlphaFoldDB" id="A0A2R6B6T2"/>
<evidence type="ECO:0000313" key="3">
    <source>
        <dbReference type="EMBL" id="PSN94345.1"/>
    </source>
</evidence>
<comment type="caution">
    <text evidence="3">The sequence shown here is derived from an EMBL/GenBank/DDBJ whole genome shotgun (WGS) entry which is preliminary data.</text>
</comment>
<dbReference type="SUPFAM" id="SSF52833">
    <property type="entry name" value="Thioredoxin-like"/>
    <property type="match status" value="1"/>
</dbReference>
<reference evidence="3 4" key="1">
    <citation type="submission" date="2017-04" db="EMBL/GenBank/DDBJ databases">
        <title>Novel microbial lineages endemic to geothermal iron-oxide mats fill important gaps in the evolutionary history of Archaea.</title>
        <authorList>
            <person name="Jay Z.J."/>
            <person name="Beam J.P."/>
            <person name="Dlakic M."/>
            <person name="Rusch D.B."/>
            <person name="Kozubal M.A."/>
            <person name="Inskeep W.P."/>
        </authorList>
    </citation>
    <scope>NUCLEOTIDE SEQUENCE [LARGE SCALE GENOMIC DNA]</scope>
    <source>
        <strain evidence="3">ECH_B_2</strain>
    </source>
</reference>
<dbReference type="InterPro" id="IPR036249">
    <property type="entry name" value="Thioredoxin-like_sf"/>
</dbReference>
<dbReference type="PROSITE" id="PS51352">
    <property type="entry name" value="THIOREDOXIN_2"/>
    <property type="match status" value="1"/>
</dbReference>
<gene>
    <name evidence="3" type="ORF">B9Q06_09370</name>
</gene>
<dbReference type="EMBL" id="NEXH01000026">
    <property type="protein sequence ID" value="PSN94345.1"/>
    <property type="molecule type" value="Genomic_DNA"/>
</dbReference>
<dbReference type="Gene3D" id="3.40.30.10">
    <property type="entry name" value="Glutaredoxin"/>
    <property type="match status" value="1"/>
</dbReference>
<dbReference type="Pfam" id="PF06053">
    <property type="entry name" value="DUF929"/>
    <property type="match status" value="1"/>
</dbReference>
<keyword evidence="1" id="KW-1133">Transmembrane helix</keyword>
<name>A0A2R6B6T2_9ARCH</name>